<dbReference type="EMBL" id="RBZV01000007">
    <property type="protein sequence ID" value="RKP46475.1"/>
    <property type="molecule type" value="Genomic_DNA"/>
</dbReference>
<evidence type="ECO:0000313" key="3">
    <source>
        <dbReference type="Proteomes" id="UP000280434"/>
    </source>
</evidence>
<reference evidence="2 3" key="1">
    <citation type="submission" date="2018-10" db="EMBL/GenBank/DDBJ databases">
        <title>Paraburkholderia sp. 7MK8-2, isolated from soil.</title>
        <authorList>
            <person name="Gao Z.-H."/>
            <person name="Qiu L.-H."/>
        </authorList>
    </citation>
    <scope>NUCLEOTIDE SEQUENCE [LARGE SCALE GENOMIC DNA]</scope>
    <source>
        <strain evidence="2 3">7MK8-2</strain>
    </source>
</reference>
<accession>A0A494X6Y4</accession>
<feature type="signal peptide" evidence="1">
    <location>
        <begin position="1"/>
        <end position="15"/>
    </location>
</feature>
<comment type="caution">
    <text evidence="2">The sequence shown here is derived from an EMBL/GenBank/DDBJ whole genome shotgun (WGS) entry which is preliminary data.</text>
</comment>
<evidence type="ECO:0000313" key="2">
    <source>
        <dbReference type="EMBL" id="RKP46475.1"/>
    </source>
</evidence>
<proteinExistence type="predicted"/>
<name>A0A494X6Y4_9BURK</name>
<evidence type="ECO:0000256" key="1">
    <source>
        <dbReference type="SAM" id="SignalP"/>
    </source>
</evidence>
<protein>
    <submittedName>
        <fullName evidence="2">Uncharacterized protein</fullName>
    </submittedName>
</protein>
<keyword evidence="3" id="KW-1185">Reference proteome</keyword>
<dbReference type="AlphaFoldDB" id="A0A494X6Y4"/>
<feature type="chain" id="PRO_5019821752" evidence="1">
    <location>
        <begin position="16"/>
        <end position="134"/>
    </location>
</feature>
<organism evidence="2 3">
    <name type="scientific">Trinickia fusca</name>
    <dbReference type="NCBI Taxonomy" id="2419777"/>
    <lineage>
        <taxon>Bacteria</taxon>
        <taxon>Pseudomonadati</taxon>
        <taxon>Pseudomonadota</taxon>
        <taxon>Betaproteobacteria</taxon>
        <taxon>Burkholderiales</taxon>
        <taxon>Burkholderiaceae</taxon>
        <taxon>Trinickia</taxon>
    </lineage>
</organism>
<sequence>MGTTIAMLMASSAMAQVYPMGNNSYNSQGMTPGGMPVNTVINIVPASSNTHGIIVQNCSETVWGSTWGANTLVIASPTQPTPLATGNIVLFSVLVPPITVATLPHPVYVPAGNGLWAYTSGTGGSIYCNYDFSN</sequence>
<keyword evidence="1" id="KW-0732">Signal</keyword>
<dbReference type="Proteomes" id="UP000280434">
    <property type="component" value="Unassembled WGS sequence"/>
</dbReference>
<gene>
    <name evidence="2" type="ORF">D7S89_17810</name>
</gene>